<dbReference type="AlphaFoldDB" id="A0A2W2AJQ0"/>
<protein>
    <recommendedName>
        <fullName evidence="6">Na(+)/H(+) antiporter NhaA</fullName>
    </recommendedName>
    <alternativeName>
        <fullName evidence="6">Sodium/proton antiporter NhaA</fullName>
    </alternativeName>
</protein>
<dbReference type="GO" id="GO:0015385">
    <property type="term" value="F:sodium:proton antiporter activity"/>
    <property type="evidence" value="ECO:0007669"/>
    <property type="project" value="UniProtKB-UniRule"/>
</dbReference>
<feature type="transmembrane region" description="Helical" evidence="6">
    <location>
        <begin position="298"/>
        <end position="317"/>
    </location>
</feature>
<dbReference type="EMBL" id="QKTW01000018">
    <property type="protein sequence ID" value="PZF72460.1"/>
    <property type="molecule type" value="Genomic_DNA"/>
</dbReference>
<comment type="similarity">
    <text evidence="6">Belongs to the NhaA Na(+)/H(+) (TC 2.A.33) antiporter family.</text>
</comment>
<dbReference type="InterPro" id="IPR004670">
    <property type="entry name" value="NhaA"/>
</dbReference>
<evidence type="ECO:0000256" key="2">
    <source>
        <dbReference type="ARBA" id="ARBA00022475"/>
    </source>
</evidence>
<proteinExistence type="inferred from homology"/>
<sequence>MLQQPKQLSNFRQKFLSPVQNFFLDSKAIGVILIGCTIISLLLSNTGWSNAYTSFWEKELPTSATVHLPHSILHFINDGLMFFFFLLVGMEIKRELLIGELSSIKKSLLPVIAALGGMMVPALIYTAWCGHTPFYKGWGIPMATDIAFSLGVLSLLGNRIPASVRIFLTALAIIDDLGGILTIAVFYAGNLNFTYLGLAGIIFGLLIVLNLFKVTQTVFHIGLGLLLWYFVYNSGVHATIAGVILAFTIPLKKITSWEHFLHYPVYFFIMPLFALANTAIVLPAHLQLVLSSEIHQGIFTGLLLGKPIGIYLFSLIAVKFKLASLPDGMSWKHLTGMGMLAGIGFTMSIFMATLAFAEEEQQLIAKVAILNASFVAGIVGYFYLRQKSKVKN</sequence>
<evidence type="ECO:0000256" key="1">
    <source>
        <dbReference type="ARBA" id="ARBA00004429"/>
    </source>
</evidence>
<keyword evidence="5 6" id="KW-0472">Membrane</keyword>
<feature type="transmembrane region" description="Helical" evidence="6">
    <location>
        <begin position="263"/>
        <end position="286"/>
    </location>
</feature>
<comment type="subcellular location">
    <subcellularLocation>
        <location evidence="1">Cell inner membrane</location>
        <topology evidence="1">Multi-pass membrane protein</topology>
    </subcellularLocation>
    <subcellularLocation>
        <location evidence="6">Cell membrane</location>
        <topology evidence="6">Multi-pass membrane protein</topology>
    </subcellularLocation>
</comment>
<gene>
    <name evidence="6 7" type="primary">nhaA</name>
    <name evidence="7" type="ORF">DN068_14010</name>
</gene>
<keyword evidence="6" id="KW-0406">Ion transport</keyword>
<keyword evidence="6" id="KW-0915">Sodium</keyword>
<feature type="transmembrane region" description="Helical" evidence="6">
    <location>
        <begin position="140"/>
        <end position="157"/>
    </location>
</feature>
<keyword evidence="6" id="KW-0813">Transport</keyword>
<evidence type="ECO:0000313" key="7">
    <source>
        <dbReference type="EMBL" id="PZF72460.1"/>
    </source>
</evidence>
<comment type="caution">
    <text evidence="7">The sequence shown here is derived from an EMBL/GenBank/DDBJ whole genome shotgun (WGS) entry which is preliminary data.</text>
</comment>
<name>A0A2W2AJQ0_9BACT</name>
<dbReference type="InterPro" id="IPR023171">
    <property type="entry name" value="Na/H_antiporter_dom_sf"/>
</dbReference>
<dbReference type="GO" id="GO:0006885">
    <property type="term" value="P:regulation of pH"/>
    <property type="evidence" value="ECO:0007669"/>
    <property type="project" value="UniProtKB-UniRule"/>
</dbReference>
<feature type="transmembrane region" description="Helical" evidence="6">
    <location>
        <begin position="108"/>
        <end position="128"/>
    </location>
</feature>
<keyword evidence="8" id="KW-1185">Reference proteome</keyword>
<keyword evidence="2 6" id="KW-1003">Cell membrane</keyword>
<keyword evidence="3 6" id="KW-0812">Transmembrane</keyword>
<evidence type="ECO:0000256" key="5">
    <source>
        <dbReference type="ARBA" id="ARBA00023136"/>
    </source>
</evidence>
<keyword evidence="4 6" id="KW-1133">Transmembrane helix</keyword>
<evidence type="ECO:0000313" key="8">
    <source>
        <dbReference type="Proteomes" id="UP000248745"/>
    </source>
</evidence>
<dbReference type="PANTHER" id="PTHR30341">
    <property type="entry name" value="SODIUM ION/PROTON ANTIPORTER NHAA-RELATED"/>
    <property type="match status" value="1"/>
</dbReference>
<reference evidence="7 8" key="1">
    <citation type="submission" date="2018-06" db="EMBL/GenBank/DDBJ databases">
        <title>Mucibacter soli gen. nov., sp. nov., a new member of the family Chitinophagaceae producing mucin.</title>
        <authorList>
            <person name="Kim M.-K."/>
            <person name="Park S."/>
            <person name="Kim T.-S."/>
            <person name="Joung Y."/>
            <person name="Han J.-H."/>
            <person name="Kim S.B."/>
        </authorList>
    </citation>
    <scope>NUCLEOTIDE SEQUENCE [LARGE SCALE GENOMIC DNA]</scope>
    <source>
        <strain evidence="7 8">R1-15</strain>
    </source>
</reference>
<dbReference type="NCBIfam" id="TIGR00773">
    <property type="entry name" value="NhaA"/>
    <property type="match status" value="1"/>
</dbReference>
<feature type="transmembrane region" description="Helical" evidence="6">
    <location>
        <begin position="224"/>
        <end position="251"/>
    </location>
</feature>
<dbReference type="RefSeq" id="WP_110999555.1">
    <property type="nucleotide sequence ID" value="NZ_QKTW01000018.1"/>
</dbReference>
<dbReference type="OrthoDB" id="9808135at2"/>
<comment type="function">
    <text evidence="6">Na(+)/H(+) antiporter that extrudes sodium in exchange for external protons.</text>
</comment>
<evidence type="ECO:0000256" key="3">
    <source>
        <dbReference type="ARBA" id="ARBA00022692"/>
    </source>
</evidence>
<feature type="transmembrane region" description="Helical" evidence="6">
    <location>
        <begin position="28"/>
        <end position="48"/>
    </location>
</feature>
<accession>A0A2W2AJQ0</accession>
<evidence type="ECO:0000256" key="4">
    <source>
        <dbReference type="ARBA" id="ARBA00022989"/>
    </source>
</evidence>
<dbReference type="Gene3D" id="1.20.1530.10">
    <property type="entry name" value="Na+/H+ antiporter like domain"/>
    <property type="match status" value="1"/>
</dbReference>
<feature type="transmembrane region" description="Helical" evidence="6">
    <location>
        <begin position="193"/>
        <end position="212"/>
    </location>
</feature>
<dbReference type="GO" id="GO:0005886">
    <property type="term" value="C:plasma membrane"/>
    <property type="evidence" value="ECO:0007669"/>
    <property type="project" value="UniProtKB-SubCell"/>
</dbReference>
<comment type="catalytic activity">
    <reaction evidence="6">
        <text>Na(+)(in) + 2 H(+)(out) = Na(+)(out) + 2 H(+)(in)</text>
        <dbReference type="Rhea" id="RHEA:29251"/>
        <dbReference type="ChEBI" id="CHEBI:15378"/>
        <dbReference type="ChEBI" id="CHEBI:29101"/>
    </reaction>
</comment>
<dbReference type="Proteomes" id="UP000248745">
    <property type="component" value="Unassembled WGS sequence"/>
</dbReference>
<dbReference type="HAMAP" id="MF_01844">
    <property type="entry name" value="NhaA"/>
    <property type="match status" value="1"/>
</dbReference>
<dbReference type="Pfam" id="PF06965">
    <property type="entry name" value="Na_H_antiport_1"/>
    <property type="match status" value="1"/>
</dbReference>
<feature type="transmembrane region" description="Helical" evidence="6">
    <location>
        <begin position="68"/>
        <end position="88"/>
    </location>
</feature>
<dbReference type="PANTHER" id="PTHR30341:SF0">
    <property type="entry name" value="NA(+)_H(+) ANTIPORTER NHAA"/>
    <property type="match status" value="1"/>
</dbReference>
<feature type="transmembrane region" description="Helical" evidence="6">
    <location>
        <begin position="337"/>
        <end position="356"/>
    </location>
</feature>
<evidence type="ECO:0000256" key="6">
    <source>
        <dbReference type="HAMAP-Rule" id="MF_01844"/>
    </source>
</evidence>
<organism evidence="7 8">
    <name type="scientific">Taibaiella soli</name>
    <dbReference type="NCBI Taxonomy" id="1649169"/>
    <lineage>
        <taxon>Bacteria</taxon>
        <taxon>Pseudomonadati</taxon>
        <taxon>Bacteroidota</taxon>
        <taxon>Chitinophagia</taxon>
        <taxon>Chitinophagales</taxon>
        <taxon>Chitinophagaceae</taxon>
        <taxon>Taibaiella</taxon>
    </lineage>
</organism>
<keyword evidence="6" id="KW-0739">Sodium transport</keyword>
<keyword evidence="6" id="KW-0050">Antiport</keyword>
<feature type="transmembrane region" description="Helical" evidence="6">
    <location>
        <begin position="164"/>
        <end position="187"/>
    </location>
</feature>
<feature type="transmembrane region" description="Helical" evidence="6">
    <location>
        <begin position="363"/>
        <end position="384"/>
    </location>
</feature>